<keyword evidence="2" id="KW-0472">Membrane</keyword>
<dbReference type="SUPFAM" id="SSF53474">
    <property type="entry name" value="alpha/beta-Hydrolases"/>
    <property type="match status" value="1"/>
</dbReference>
<evidence type="ECO:0000313" key="4">
    <source>
        <dbReference type="Proteomes" id="UP001190700"/>
    </source>
</evidence>
<dbReference type="Proteomes" id="UP001190700">
    <property type="component" value="Unassembled WGS sequence"/>
</dbReference>
<evidence type="ECO:0000256" key="1">
    <source>
        <dbReference type="SAM" id="MobiDB-lite"/>
    </source>
</evidence>
<dbReference type="AlphaFoldDB" id="A0AAE0FNF3"/>
<keyword evidence="2" id="KW-1133">Transmembrane helix</keyword>
<sequence>DGETTGEAMVPMATLNHAADASELTYRNHEKHYPVPNKHEVIDKAPSKFSTLNEIFGRKGSEGKPDLSQEPTYSDPSVVCEIEDGSLTSDDTIKIIHHRYTDTKCMIYLRGEMIVVAFRGTSAGSMKNIKTDLNVVQCDYPVTNEIAAMSVSSKGLVWISLRHMFAVLFGVAWSFLFGYTSWKLSLYILSLVALVTIPYSICSCTLYFMTQPSLLLGAMLSTVAKPAGVSNGARHRGSHPGVGGGLRGGCWGAVLPCQDLANLLVPHFVRVVNNKDLVTSLPKTSTTGFSYKHCGCRLQLDGPTGTYRLIEKGGWSDLFTRFDFAFSGEDHRMTNYLICLRIITRKAEADPILSVEQEDDDSDTEEETRQAADRRRSFSFGFDRVDDVVDRIYNHFSGVFTRGSRDRTQSVENAVEEIEAWTQLSRDKCQTNVRQQRLEELSRKSKKAMGSMLYRAANWARQKTAKNM</sequence>
<dbReference type="InterPro" id="IPR029058">
    <property type="entry name" value="AB_hydrolase_fold"/>
</dbReference>
<organism evidence="3 4">
    <name type="scientific">Cymbomonas tetramitiformis</name>
    <dbReference type="NCBI Taxonomy" id="36881"/>
    <lineage>
        <taxon>Eukaryota</taxon>
        <taxon>Viridiplantae</taxon>
        <taxon>Chlorophyta</taxon>
        <taxon>Pyramimonadophyceae</taxon>
        <taxon>Pyramimonadales</taxon>
        <taxon>Pyramimonadaceae</taxon>
        <taxon>Cymbomonas</taxon>
    </lineage>
</organism>
<dbReference type="Gene3D" id="3.40.50.1820">
    <property type="entry name" value="alpha/beta hydrolase"/>
    <property type="match status" value="1"/>
</dbReference>
<evidence type="ECO:0000256" key="2">
    <source>
        <dbReference type="SAM" id="Phobius"/>
    </source>
</evidence>
<gene>
    <name evidence="3" type="ORF">CYMTET_28283</name>
</gene>
<feature type="compositionally biased region" description="Acidic residues" evidence="1">
    <location>
        <begin position="356"/>
        <end position="366"/>
    </location>
</feature>
<feature type="transmembrane region" description="Helical" evidence="2">
    <location>
        <begin position="184"/>
        <end position="209"/>
    </location>
</feature>
<feature type="non-terminal residue" evidence="3">
    <location>
        <position position="1"/>
    </location>
</feature>
<feature type="transmembrane region" description="Helical" evidence="2">
    <location>
        <begin position="156"/>
        <end position="178"/>
    </location>
</feature>
<evidence type="ECO:0000313" key="3">
    <source>
        <dbReference type="EMBL" id="KAK3262887.1"/>
    </source>
</evidence>
<keyword evidence="2" id="KW-0812">Transmembrane</keyword>
<protein>
    <submittedName>
        <fullName evidence="3">Uncharacterized protein</fullName>
    </submittedName>
</protein>
<accession>A0AAE0FNF3</accession>
<reference evidence="3 4" key="1">
    <citation type="journal article" date="2015" name="Genome Biol. Evol.">
        <title>Comparative Genomics of a Bacterivorous Green Alga Reveals Evolutionary Causalities and Consequences of Phago-Mixotrophic Mode of Nutrition.</title>
        <authorList>
            <person name="Burns J.A."/>
            <person name="Paasch A."/>
            <person name="Narechania A."/>
            <person name="Kim E."/>
        </authorList>
    </citation>
    <scope>NUCLEOTIDE SEQUENCE [LARGE SCALE GENOMIC DNA]</scope>
    <source>
        <strain evidence="3 4">PLY_AMNH</strain>
    </source>
</reference>
<keyword evidence="4" id="KW-1185">Reference proteome</keyword>
<comment type="caution">
    <text evidence="3">The sequence shown here is derived from an EMBL/GenBank/DDBJ whole genome shotgun (WGS) entry which is preliminary data.</text>
</comment>
<name>A0AAE0FNF3_9CHLO</name>
<feature type="region of interest" description="Disordered" evidence="1">
    <location>
        <begin position="353"/>
        <end position="372"/>
    </location>
</feature>
<proteinExistence type="predicted"/>
<dbReference type="EMBL" id="LGRX02015892">
    <property type="protein sequence ID" value="KAK3262887.1"/>
    <property type="molecule type" value="Genomic_DNA"/>
</dbReference>